<dbReference type="EMBL" id="HBHP01011362">
    <property type="protein sequence ID" value="CAD9758153.1"/>
    <property type="molecule type" value="Transcribed_RNA"/>
</dbReference>
<organism evidence="1">
    <name type="scientific">Lotharella oceanica</name>
    <dbReference type="NCBI Taxonomy" id="641309"/>
    <lineage>
        <taxon>Eukaryota</taxon>
        <taxon>Sar</taxon>
        <taxon>Rhizaria</taxon>
        <taxon>Cercozoa</taxon>
        <taxon>Chlorarachniophyceae</taxon>
        <taxon>Lotharella</taxon>
    </lineage>
</organism>
<proteinExistence type="predicted"/>
<sequence>MQVAPTSEFALPIYASMVPLNTTIPRRGLTTIPMSIQDDHPHIQTWEGLSSDFVPSLNVYAVTIGNRIPVDKNDVIAFVEQFGASSYGASIQTPVMYKSLHVSINSDSIENYDDTDTMTLYESDLGGSPCQMYPWTLFKCSPVITSVTVMPMVIKDYQMNPLPCTMLEASAEKNKVKVSNMQACMDEADENEFRIEEWHIFLTYGMFAVERLA</sequence>
<evidence type="ECO:0000313" key="1">
    <source>
        <dbReference type="EMBL" id="CAD9758153.1"/>
    </source>
</evidence>
<protein>
    <submittedName>
        <fullName evidence="1">Uncharacterized protein</fullName>
    </submittedName>
</protein>
<reference evidence="1" key="1">
    <citation type="submission" date="2021-01" db="EMBL/GenBank/DDBJ databases">
        <authorList>
            <person name="Corre E."/>
            <person name="Pelletier E."/>
            <person name="Niang G."/>
            <person name="Scheremetjew M."/>
            <person name="Finn R."/>
            <person name="Kale V."/>
            <person name="Holt S."/>
            <person name="Cochrane G."/>
            <person name="Meng A."/>
            <person name="Brown T."/>
            <person name="Cohen L."/>
        </authorList>
    </citation>
    <scope>NUCLEOTIDE SEQUENCE</scope>
    <source>
        <strain evidence="1">CCMP622</strain>
    </source>
</reference>
<gene>
    <name evidence="1" type="ORF">LSP00402_LOCUS7048</name>
</gene>
<dbReference type="AlphaFoldDB" id="A0A7S2TNQ0"/>
<name>A0A7S2TNQ0_9EUKA</name>
<accession>A0A7S2TNQ0</accession>